<feature type="transmembrane region" description="Helical" evidence="8">
    <location>
        <begin position="190"/>
        <end position="208"/>
    </location>
</feature>
<dbReference type="AlphaFoldDB" id="A0A9W6Y3Z1"/>
<organism evidence="9 10">
    <name type="scientific">Phytophthora fragariaefolia</name>
    <dbReference type="NCBI Taxonomy" id="1490495"/>
    <lineage>
        <taxon>Eukaryota</taxon>
        <taxon>Sar</taxon>
        <taxon>Stramenopiles</taxon>
        <taxon>Oomycota</taxon>
        <taxon>Peronosporomycetes</taxon>
        <taxon>Peronosporales</taxon>
        <taxon>Peronosporaceae</taxon>
        <taxon>Phytophthora</taxon>
    </lineage>
</organism>
<evidence type="ECO:0000256" key="7">
    <source>
        <dbReference type="ARBA" id="ARBA00023136"/>
    </source>
</evidence>
<dbReference type="SUPFAM" id="SSF103473">
    <property type="entry name" value="MFS general substrate transporter"/>
    <property type="match status" value="1"/>
</dbReference>
<evidence type="ECO:0000313" key="9">
    <source>
        <dbReference type="EMBL" id="GMF55007.1"/>
    </source>
</evidence>
<keyword evidence="4 8" id="KW-0812">Transmembrane</keyword>
<name>A0A9W6Y3Z1_9STRA</name>
<keyword evidence="5" id="KW-0029">Amino-acid transport</keyword>
<evidence type="ECO:0000313" key="10">
    <source>
        <dbReference type="Proteomes" id="UP001165121"/>
    </source>
</evidence>
<reference evidence="9" key="1">
    <citation type="submission" date="2023-04" db="EMBL/GenBank/DDBJ databases">
        <title>Phytophthora fragariaefolia NBRC 109709.</title>
        <authorList>
            <person name="Ichikawa N."/>
            <person name="Sato H."/>
            <person name="Tonouchi N."/>
        </authorList>
    </citation>
    <scope>NUCLEOTIDE SEQUENCE</scope>
    <source>
        <strain evidence="9">NBRC 109709</strain>
    </source>
</reference>
<evidence type="ECO:0000256" key="6">
    <source>
        <dbReference type="ARBA" id="ARBA00022989"/>
    </source>
</evidence>
<feature type="transmembrane region" description="Helical" evidence="8">
    <location>
        <begin position="159"/>
        <end position="178"/>
    </location>
</feature>
<feature type="transmembrane region" description="Helical" evidence="8">
    <location>
        <begin position="52"/>
        <end position="72"/>
    </location>
</feature>
<feature type="transmembrane region" description="Helical" evidence="8">
    <location>
        <begin position="12"/>
        <end position="32"/>
    </location>
</feature>
<dbReference type="OrthoDB" id="330047at2759"/>
<dbReference type="GO" id="GO:0006865">
    <property type="term" value="P:amino acid transport"/>
    <property type="evidence" value="ECO:0007669"/>
    <property type="project" value="UniProtKB-KW"/>
</dbReference>
<keyword evidence="3" id="KW-0813">Transport</keyword>
<evidence type="ECO:0000256" key="3">
    <source>
        <dbReference type="ARBA" id="ARBA00022448"/>
    </source>
</evidence>
<dbReference type="InterPro" id="IPR036259">
    <property type="entry name" value="MFS_trans_sf"/>
</dbReference>
<keyword evidence="6 8" id="KW-1133">Transmembrane helix</keyword>
<dbReference type="InterPro" id="IPR052599">
    <property type="entry name" value="SLC43A_AATransporter"/>
</dbReference>
<dbReference type="PANTHER" id="PTHR20772">
    <property type="entry name" value="PROTEIN FMP42"/>
    <property type="match status" value="1"/>
</dbReference>
<feature type="transmembrane region" description="Helical" evidence="8">
    <location>
        <begin position="128"/>
        <end position="147"/>
    </location>
</feature>
<dbReference type="PANTHER" id="PTHR20772:SF2">
    <property type="entry name" value="PROTEIN FMP42"/>
    <property type="match status" value="1"/>
</dbReference>
<dbReference type="EMBL" id="BSXT01003643">
    <property type="protein sequence ID" value="GMF55007.1"/>
    <property type="molecule type" value="Genomic_DNA"/>
</dbReference>
<comment type="caution">
    <text evidence="9">The sequence shown here is derived from an EMBL/GenBank/DDBJ whole genome shotgun (WGS) entry which is preliminary data.</text>
</comment>
<comment type="similarity">
    <text evidence="2">Belongs to the SLC43A transporter (TC 2.A.1.44) family.</text>
</comment>
<evidence type="ECO:0000256" key="1">
    <source>
        <dbReference type="ARBA" id="ARBA00004141"/>
    </source>
</evidence>
<keyword evidence="10" id="KW-1185">Reference proteome</keyword>
<sequence length="241" mass="26870">MREELKRPDLWFFAILFGWVSLIFAFAGGAIPSLLVKLAGNNTNAASLFTDILYPILVNGTFGYSPIVGYVIDHYGFKVIFVACIALVQLFIALLLIPSLRVQLVMFIVYAMAQTCLYALQFAYISKWLISVLPASLTMVLLTYLFSPVMCFPAELYGTLQAFLTTVSFSFGLLNYVINPWTQIYFDGSYTVVLLCLGLPTIVFYGFIHVVEGCEHHTVPHKARTESAAKDSGIEESTRLL</sequence>
<proteinExistence type="inferred from homology"/>
<feature type="transmembrane region" description="Helical" evidence="8">
    <location>
        <begin position="103"/>
        <end position="121"/>
    </location>
</feature>
<evidence type="ECO:0000256" key="5">
    <source>
        <dbReference type="ARBA" id="ARBA00022970"/>
    </source>
</evidence>
<evidence type="ECO:0000256" key="2">
    <source>
        <dbReference type="ARBA" id="ARBA00006595"/>
    </source>
</evidence>
<comment type="subcellular location">
    <subcellularLocation>
        <location evidence="1">Membrane</location>
        <topology evidence="1">Multi-pass membrane protein</topology>
    </subcellularLocation>
</comment>
<gene>
    <name evidence="9" type="ORF">Pfra01_002305200</name>
</gene>
<dbReference type="GO" id="GO:0016020">
    <property type="term" value="C:membrane"/>
    <property type="evidence" value="ECO:0007669"/>
    <property type="project" value="UniProtKB-SubCell"/>
</dbReference>
<evidence type="ECO:0000256" key="8">
    <source>
        <dbReference type="SAM" id="Phobius"/>
    </source>
</evidence>
<dbReference type="Proteomes" id="UP001165121">
    <property type="component" value="Unassembled WGS sequence"/>
</dbReference>
<keyword evidence="7 8" id="KW-0472">Membrane</keyword>
<accession>A0A9W6Y3Z1</accession>
<protein>
    <submittedName>
        <fullName evidence="9">Unnamed protein product</fullName>
    </submittedName>
</protein>
<evidence type="ECO:0000256" key="4">
    <source>
        <dbReference type="ARBA" id="ARBA00022692"/>
    </source>
</evidence>
<feature type="transmembrane region" description="Helical" evidence="8">
    <location>
        <begin position="79"/>
        <end position="97"/>
    </location>
</feature>